<dbReference type="GO" id="GO:0003700">
    <property type="term" value="F:DNA-binding transcription factor activity"/>
    <property type="evidence" value="ECO:0007669"/>
    <property type="project" value="InterPro"/>
</dbReference>
<name>A0A7Z0SNK0_9GAMM</name>
<dbReference type="Proteomes" id="UP000520876">
    <property type="component" value="Unassembled WGS sequence"/>
</dbReference>
<dbReference type="GO" id="GO:0043565">
    <property type="term" value="F:sequence-specific DNA binding"/>
    <property type="evidence" value="ECO:0007669"/>
    <property type="project" value="InterPro"/>
</dbReference>
<reference evidence="4 5" key="1">
    <citation type="submission" date="2020-07" db="EMBL/GenBank/DDBJ databases">
        <title>Halomonas sp. QX-2 draft genome sequence.</title>
        <authorList>
            <person name="Qiu X."/>
        </authorList>
    </citation>
    <scope>NUCLEOTIDE SEQUENCE [LARGE SCALE GENOMIC DNA]</scope>
    <source>
        <strain evidence="4 5">QX-2</strain>
    </source>
</reference>
<gene>
    <name evidence="4" type="ORF">HZU72_12935</name>
</gene>
<dbReference type="AlphaFoldDB" id="A0A7Z0SNK0"/>
<keyword evidence="1" id="KW-0805">Transcription regulation</keyword>
<evidence type="ECO:0000259" key="3">
    <source>
        <dbReference type="PROSITE" id="PS01124"/>
    </source>
</evidence>
<evidence type="ECO:0000313" key="4">
    <source>
        <dbReference type="EMBL" id="NYT73328.1"/>
    </source>
</evidence>
<dbReference type="PROSITE" id="PS01124">
    <property type="entry name" value="HTH_ARAC_FAMILY_2"/>
    <property type="match status" value="1"/>
</dbReference>
<dbReference type="InterPro" id="IPR018060">
    <property type="entry name" value="HTH_AraC"/>
</dbReference>
<dbReference type="PANTHER" id="PTHR11019:SF159">
    <property type="entry name" value="TRANSCRIPTIONAL REGULATOR-RELATED"/>
    <property type="match status" value="1"/>
</dbReference>
<accession>A0A7Z0SNK0</accession>
<protein>
    <submittedName>
        <fullName evidence="4">Helix-turn-helix transcriptional regulator</fullName>
    </submittedName>
</protein>
<organism evidence="4 5">
    <name type="scientific">Vreelandella sedimenti</name>
    <dbReference type="NCBI Taxonomy" id="2729618"/>
    <lineage>
        <taxon>Bacteria</taxon>
        <taxon>Pseudomonadati</taxon>
        <taxon>Pseudomonadota</taxon>
        <taxon>Gammaproteobacteria</taxon>
        <taxon>Oceanospirillales</taxon>
        <taxon>Halomonadaceae</taxon>
        <taxon>Vreelandella</taxon>
    </lineage>
</organism>
<proteinExistence type="predicted"/>
<evidence type="ECO:0000313" key="5">
    <source>
        <dbReference type="Proteomes" id="UP000520876"/>
    </source>
</evidence>
<evidence type="ECO:0000256" key="1">
    <source>
        <dbReference type="ARBA" id="ARBA00023015"/>
    </source>
</evidence>
<keyword evidence="2" id="KW-0804">Transcription</keyword>
<dbReference type="InterPro" id="IPR009057">
    <property type="entry name" value="Homeodomain-like_sf"/>
</dbReference>
<sequence length="134" mass="14809">MLVQALRLYVAELAEEGAGWFFGVADKQLGLAINAIHAEPAYRWTLPSLAERAWMSRSAFAQKCKEIIGSSPREYVTHWRMLLAVDRLKNSSDPVSVISPSLDCPKARSAPLSNVSWELRHGSIVARSSILSTV</sequence>
<keyword evidence="5" id="KW-1185">Reference proteome</keyword>
<dbReference type="SUPFAM" id="SSF46689">
    <property type="entry name" value="Homeodomain-like"/>
    <property type="match status" value="1"/>
</dbReference>
<dbReference type="PANTHER" id="PTHR11019">
    <property type="entry name" value="HTH-TYPE TRANSCRIPTIONAL REGULATOR NIMR"/>
    <property type="match status" value="1"/>
</dbReference>
<comment type="caution">
    <text evidence="4">The sequence shown here is derived from an EMBL/GenBank/DDBJ whole genome shotgun (WGS) entry which is preliminary data.</text>
</comment>
<evidence type="ECO:0000256" key="2">
    <source>
        <dbReference type="ARBA" id="ARBA00023163"/>
    </source>
</evidence>
<feature type="domain" description="HTH araC/xylS-type" evidence="3">
    <location>
        <begin position="30"/>
        <end position="99"/>
    </location>
</feature>
<dbReference type="Gene3D" id="1.10.10.60">
    <property type="entry name" value="Homeodomain-like"/>
    <property type="match status" value="1"/>
</dbReference>
<dbReference type="EMBL" id="JACCGK010000010">
    <property type="protein sequence ID" value="NYT73328.1"/>
    <property type="molecule type" value="Genomic_DNA"/>
</dbReference>